<gene>
    <name evidence="4" type="ORF">M989_01000</name>
</gene>
<dbReference type="InterPro" id="IPR050832">
    <property type="entry name" value="Bact_Acetyltransf"/>
</dbReference>
<reference evidence="4 5" key="1">
    <citation type="submission" date="2016-04" db="EMBL/GenBank/DDBJ databases">
        <title>ATOL: Assembling a taxonomically balanced genome-scale reconstruction of the evolutionary history of the Enterobacteriaceae.</title>
        <authorList>
            <person name="Plunkett G.III."/>
            <person name="Neeno-Eckwall E.C."/>
            <person name="Glasner J.D."/>
            <person name="Perna N.T."/>
        </authorList>
    </citation>
    <scope>NUCLEOTIDE SEQUENCE [LARGE SCALE GENOMIC DNA]</scope>
    <source>
        <strain evidence="4 5">ATCC 51603</strain>
    </source>
</reference>
<evidence type="ECO:0000259" key="3">
    <source>
        <dbReference type="PROSITE" id="PS51186"/>
    </source>
</evidence>
<dbReference type="AlphaFoldDB" id="A0A1B7K5P2"/>
<evidence type="ECO:0000256" key="2">
    <source>
        <dbReference type="ARBA" id="ARBA00023315"/>
    </source>
</evidence>
<dbReference type="SUPFAM" id="SSF55729">
    <property type="entry name" value="Acyl-CoA N-acyltransferases (Nat)"/>
    <property type="match status" value="1"/>
</dbReference>
<evidence type="ECO:0000313" key="5">
    <source>
        <dbReference type="Proteomes" id="UP000078386"/>
    </source>
</evidence>
<keyword evidence="1 4" id="KW-0808">Transferase</keyword>
<dbReference type="Gene3D" id="3.40.630.30">
    <property type="match status" value="1"/>
</dbReference>
<dbReference type="RefSeq" id="WP_064542959.1">
    <property type="nucleotide sequence ID" value="NZ_LXEU01000023.1"/>
</dbReference>
<dbReference type="PANTHER" id="PTHR43877:SF2">
    <property type="entry name" value="AMINOALKYLPHOSPHONATE N-ACETYLTRANSFERASE-RELATED"/>
    <property type="match status" value="1"/>
</dbReference>
<dbReference type="GO" id="GO:0016747">
    <property type="term" value="F:acyltransferase activity, transferring groups other than amino-acyl groups"/>
    <property type="evidence" value="ECO:0007669"/>
    <property type="project" value="InterPro"/>
</dbReference>
<dbReference type="PROSITE" id="PS51186">
    <property type="entry name" value="GNAT"/>
    <property type="match status" value="1"/>
</dbReference>
<dbReference type="CDD" id="cd04301">
    <property type="entry name" value="NAT_SF"/>
    <property type="match status" value="1"/>
</dbReference>
<evidence type="ECO:0000313" key="4">
    <source>
        <dbReference type="EMBL" id="OAT55459.1"/>
    </source>
</evidence>
<proteinExistence type="predicted"/>
<feature type="domain" description="N-acetyltransferase" evidence="3">
    <location>
        <begin position="1"/>
        <end position="151"/>
    </location>
</feature>
<name>A0A1B7K5P2_9ENTR</name>
<dbReference type="PANTHER" id="PTHR43877">
    <property type="entry name" value="AMINOALKYLPHOSPHONATE N-ACETYLTRANSFERASE-RELATED-RELATED"/>
    <property type="match status" value="1"/>
</dbReference>
<dbReference type="Proteomes" id="UP000078386">
    <property type="component" value="Unassembled WGS sequence"/>
</dbReference>
<comment type="caution">
    <text evidence="4">The sequence shown here is derived from an EMBL/GenBank/DDBJ whole genome shotgun (WGS) entry which is preliminary data.</text>
</comment>
<dbReference type="PATRIC" id="fig|1354264.4.peg.1047"/>
<evidence type="ECO:0000256" key="1">
    <source>
        <dbReference type="ARBA" id="ARBA00022679"/>
    </source>
</evidence>
<accession>A0A1B7K5P2</accession>
<dbReference type="Pfam" id="PF00583">
    <property type="entry name" value="Acetyltransf_1"/>
    <property type="match status" value="1"/>
</dbReference>
<dbReference type="EMBL" id="LXEU01000023">
    <property type="protein sequence ID" value="OAT55459.1"/>
    <property type="molecule type" value="Genomic_DNA"/>
</dbReference>
<protein>
    <submittedName>
        <fullName evidence="4">GNAT family acetyltransferase</fullName>
    </submittedName>
</protein>
<dbReference type="InterPro" id="IPR000182">
    <property type="entry name" value="GNAT_dom"/>
</dbReference>
<sequence length="159" mass="18114">MTILPLYDRPQYADQVTDWLWHAFGGDGLSRAFFASIIDHSQRPGALPLTFIAVEDAKLLGTVGLWRCDLISRQDLWPWMAALYVTPEARGRGLAGQLQRHVMSYAAQQGYTELHLYSACRDFYERFGWQYLGDALDYPDTTVHLYRYDLTSSAGAITE</sequence>
<organism evidence="4 5">
    <name type="scientific">Kluyvera georgiana ATCC 51603</name>
    <dbReference type="NCBI Taxonomy" id="1354264"/>
    <lineage>
        <taxon>Bacteria</taxon>
        <taxon>Pseudomonadati</taxon>
        <taxon>Pseudomonadota</taxon>
        <taxon>Gammaproteobacteria</taxon>
        <taxon>Enterobacterales</taxon>
        <taxon>Enterobacteriaceae</taxon>
        <taxon>Kluyvera</taxon>
    </lineage>
</organism>
<keyword evidence="5" id="KW-1185">Reference proteome</keyword>
<keyword evidence="2" id="KW-0012">Acyltransferase</keyword>
<dbReference type="InterPro" id="IPR016181">
    <property type="entry name" value="Acyl_CoA_acyltransferase"/>
</dbReference>